<feature type="region of interest" description="Disordered" evidence="1">
    <location>
        <begin position="253"/>
        <end position="278"/>
    </location>
</feature>
<name>A0A813CLF6_9DINO</name>
<gene>
    <name evidence="2" type="primary">SEC1A</name>
    <name evidence="2" type="ORF">SNEC2469_LOCUS35372</name>
</gene>
<organism evidence="2 3">
    <name type="scientific">Symbiodinium necroappetens</name>
    <dbReference type="NCBI Taxonomy" id="1628268"/>
    <lineage>
        <taxon>Eukaryota</taxon>
        <taxon>Sar</taxon>
        <taxon>Alveolata</taxon>
        <taxon>Dinophyceae</taxon>
        <taxon>Suessiales</taxon>
        <taxon>Symbiodiniaceae</taxon>
        <taxon>Symbiodinium</taxon>
    </lineage>
</organism>
<evidence type="ECO:0000256" key="1">
    <source>
        <dbReference type="SAM" id="MobiDB-lite"/>
    </source>
</evidence>
<dbReference type="AlphaFoldDB" id="A0A813CLF6"/>
<feature type="region of interest" description="Disordered" evidence="1">
    <location>
        <begin position="17"/>
        <end position="175"/>
    </location>
</feature>
<feature type="region of interest" description="Disordered" evidence="1">
    <location>
        <begin position="415"/>
        <end position="447"/>
    </location>
</feature>
<feature type="compositionally biased region" description="Basic and acidic residues" evidence="1">
    <location>
        <begin position="42"/>
        <end position="52"/>
    </location>
</feature>
<accession>A0A813CLF6</accession>
<sequence>MERPGKTLSDAAFAMIVPGADQEGLPRRGPKPTRAYLTDGFESAKLRQRSNDAVESQASPTNRDARGLGRPAALQPPSSSLGDLVFQSEGSGQGQSGQSQSPRRTFSPARTGRFRFLPESLKTMPVPPVFPSLRNRANAPTAPNDEEDALDWAPESPLSPGRTKRSPKAKAMNQSFYLDRPKPKSRMHQGGASGEQLHLLTIEGFEAPKREAAKDELPSPSSSMKRMVLQEHDAKDVQRSRRLSSLYVRGWTQRKDESDSTAEGGANEEEEEEQESPLERLLRLQKELQEALAMHARGVAIELKAMSISEEKEMLELEGLIEEHGLTGKAALAYILCAKLGSLDAAFNYLDGNSSEAFAAVSWHTGLMILRVDLPKIAGLGKQQMFSSITKGGTTVSREAWHEYFAGVEDSLPALPSQLRQKRTAQKPRLPEAPLPPPPPPPPPKPK</sequence>
<keyword evidence="3" id="KW-1185">Reference proteome</keyword>
<protein>
    <submittedName>
        <fullName evidence="2">SEC1A protein</fullName>
    </submittedName>
</protein>
<proteinExistence type="predicted"/>
<evidence type="ECO:0000313" key="2">
    <source>
        <dbReference type="EMBL" id="CAE7944579.1"/>
    </source>
</evidence>
<dbReference type="EMBL" id="CAJNJA010102074">
    <property type="protein sequence ID" value="CAE7944579.1"/>
    <property type="molecule type" value="Genomic_DNA"/>
</dbReference>
<feature type="region of interest" description="Disordered" evidence="1">
    <location>
        <begin position="210"/>
        <end position="239"/>
    </location>
</feature>
<feature type="compositionally biased region" description="Polar residues" evidence="1">
    <location>
        <begin position="53"/>
        <end position="62"/>
    </location>
</feature>
<dbReference type="OrthoDB" id="440392at2759"/>
<feature type="compositionally biased region" description="Basic and acidic residues" evidence="1">
    <location>
        <begin position="228"/>
        <end position="239"/>
    </location>
</feature>
<feature type="non-terminal residue" evidence="2">
    <location>
        <position position="447"/>
    </location>
</feature>
<dbReference type="Proteomes" id="UP000601435">
    <property type="component" value="Unassembled WGS sequence"/>
</dbReference>
<evidence type="ECO:0000313" key="3">
    <source>
        <dbReference type="Proteomes" id="UP000601435"/>
    </source>
</evidence>
<reference evidence="2" key="1">
    <citation type="submission" date="2021-02" db="EMBL/GenBank/DDBJ databases">
        <authorList>
            <person name="Dougan E. K."/>
            <person name="Rhodes N."/>
            <person name="Thang M."/>
            <person name="Chan C."/>
        </authorList>
    </citation>
    <scope>NUCLEOTIDE SEQUENCE</scope>
</reference>
<comment type="caution">
    <text evidence="2">The sequence shown here is derived from an EMBL/GenBank/DDBJ whole genome shotgun (WGS) entry which is preliminary data.</text>
</comment>
<feature type="compositionally biased region" description="Acidic residues" evidence="1">
    <location>
        <begin position="266"/>
        <end position="276"/>
    </location>
</feature>
<feature type="compositionally biased region" description="Pro residues" evidence="1">
    <location>
        <begin position="431"/>
        <end position="447"/>
    </location>
</feature>